<dbReference type="Pfam" id="PF12796">
    <property type="entry name" value="Ank_2"/>
    <property type="match status" value="2"/>
</dbReference>
<dbReference type="Pfam" id="PF24883">
    <property type="entry name" value="NPHP3_N"/>
    <property type="match status" value="1"/>
</dbReference>
<dbReference type="HOGENOM" id="CLU_000288_34_2_1"/>
<dbReference type="AlphaFoldDB" id="A0A084QVS1"/>
<gene>
    <name evidence="4" type="ORF">S40285_09585</name>
</gene>
<dbReference type="InterPro" id="IPR056884">
    <property type="entry name" value="NPHP3-like_N"/>
</dbReference>
<protein>
    <recommendedName>
        <fullName evidence="3">Nephrocystin 3-like N-terminal domain-containing protein</fullName>
    </recommendedName>
</protein>
<dbReference type="SUPFAM" id="SSF52540">
    <property type="entry name" value="P-loop containing nucleoside triphosphate hydrolases"/>
    <property type="match status" value="1"/>
</dbReference>
<evidence type="ECO:0000259" key="3">
    <source>
        <dbReference type="Pfam" id="PF24883"/>
    </source>
</evidence>
<evidence type="ECO:0000256" key="1">
    <source>
        <dbReference type="ARBA" id="ARBA00022737"/>
    </source>
</evidence>
<sequence>MSDPRNYTIGWISALTTESVAAQQFLNEQHDNPEYVGQHDNNVYVLGKVGRHNVVMANLPEGEYGTASAAIVAKDMLRSFPNVRIGLMVGIGGGAPSMAHDVRLGDIVVSTRYRDRGGVFQYDFGKTIQDQTFHYTQHLNQPPQLLLAAVSGLKARYEADGHQLDAQVTRILKKKSRLRIKYSRPPTISDRLYRSDIVHQGSLKNCSEICGDGPEHLVHRPERGEEDDNPAIHYGLIASANQLMEDAHIRDKLTAEKGVRCFEMEAAGLMNHFPCLVIRGICDYADSHKNDKWQGYAAMVAAAYAKELLFQIPPNKWLVERKMDGIKRTASATKAAIDHFTSDRHTNKIKGWLRPPDPSTNINHARKLRHEETGAWLLADPFFQSWRSGSHQCLWLYGLAGCGKTVLSATVLDHLAKTNNRLLRFYFDFSDVEKQTLDGMLRSLAFQMYQHGVASTAHLDALFQDHNDGREQPSTNALLGMVCKILTEEDKLCIVLDALDESTTTRELLQWVEDIASRAELRHVQLLCTSRPESDFKRDLPELIGQGNCFSLDKNAMNADIRAYVTWQLANRREFQVKNLSEDLLGLIQRKVGDGADGMFRPLMVSEAVEVIATDIGAESHHFDKESRVFDGTEVLRHCPGLMSIVEARDRYNTVRIELHLAHFSVKEYLETQTDFKQQSASIIITHTYLTYLMDITGSHNKIKQDFPMARLAAETWINHGASAESTEDVFRAILVFLNEEKTFKRWGRLYQADQSWSNNPGPPTRSRLYYACLARLAKVAEELITRGADVNAQGGFYGNALQAASSEGDGEIVKLLLDEGADINAQGGFYGNALQAASSAGHGEIVKLLLDKAADVNAQGGRYGNALHAASYKGNGEIVMLLLDKGADVNAQGGTYGNAFFAASENGYEELATLLLRYVTDLTITDDQGQTLLSQAAHQGFATAARLLISTDAVEIDPRDHDGRTPLLLAAENGHQRLVTMLLNTNRADVAAQDSCGLTALQLAALRCHTPIEKFLMESGSPISSDFYGLQMLYS</sequence>
<dbReference type="PROSITE" id="PS50088">
    <property type="entry name" value="ANK_REPEAT"/>
    <property type="match status" value="4"/>
</dbReference>
<dbReference type="SUPFAM" id="SSF48403">
    <property type="entry name" value="Ankyrin repeat"/>
    <property type="match status" value="1"/>
</dbReference>
<keyword evidence="5" id="KW-1185">Reference proteome</keyword>
<feature type="repeat" description="ANK" evidence="2">
    <location>
        <begin position="963"/>
        <end position="996"/>
    </location>
</feature>
<feature type="repeat" description="ANK" evidence="2">
    <location>
        <begin position="833"/>
        <end position="862"/>
    </location>
</feature>
<evidence type="ECO:0000313" key="4">
    <source>
        <dbReference type="EMBL" id="KFA68056.1"/>
    </source>
</evidence>
<feature type="domain" description="Nephrocystin 3-like N-terminal" evidence="3">
    <location>
        <begin position="373"/>
        <end position="531"/>
    </location>
</feature>
<dbReference type="InParanoid" id="A0A084QVS1"/>
<dbReference type="STRING" id="1283841.A0A084QVS1"/>
<feature type="repeat" description="ANK" evidence="2">
    <location>
        <begin position="863"/>
        <end position="895"/>
    </location>
</feature>
<keyword evidence="2" id="KW-0040">ANK repeat</keyword>
<dbReference type="InterPro" id="IPR002110">
    <property type="entry name" value="Ankyrin_rpt"/>
</dbReference>
<evidence type="ECO:0000313" key="5">
    <source>
        <dbReference type="Proteomes" id="UP000028524"/>
    </source>
</evidence>
<dbReference type="Proteomes" id="UP000028524">
    <property type="component" value="Unassembled WGS sequence"/>
</dbReference>
<dbReference type="InterPro" id="IPR027417">
    <property type="entry name" value="P-loop_NTPase"/>
</dbReference>
<evidence type="ECO:0000256" key="2">
    <source>
        <dbReference type="PROSITE-ProRule" id="PRU00023"/>
    </source>
</evidence>
<dbReference type="InterPro" id="IPR035994">
    <property type="entry name" value="Nucleoside_phosphorylase_sf"/>
</dbReference>
<dbReference type="GO" id="GO:0003824">
    <property type="term" value="F:catalytic activity"/>
    <property type="evidence" value="ECO:0007669"/>
    <property type="project" value="InterPro"/>
</dbReference>
<feature type="repeat" description="ANK" evidence="2">
    <location>
        <begin position="800"/>
        <end position="829"/>
    </location>
</feature>
<accession>A0A084QVS1</accession>
<dbReference type="GO" id="GO:0009116">
    <property type="term" value="P:nucleoside metabolic process"/>
    <property type="evidence" value="ECO:0007669"/>
    <property type="project" value="InterPro"/>
</dbReference>
<dbReference type="InterPro" id="IPR036770">
    <property type="entry name" value="Ankyrin_rpt-contain_sf"/>
</dbReference>
<dbReference type="InterPro" id="IPR053137">
    <property type="entry name" value="NLR-like"/>
</dbReference>
<dbReference type="OMA" id="HYDIMEL"/>
<dbReference type="Gene3D" id="3.40.50.1580">
    <property type="entry name" value="Nucleoside phosphorylase domain"/>
    <property type="match status" value="1"/>
</dbReference>
<dbReference type="SUPFAM" id="SSF53167">
    <property type="entry name" value="Purine and uridine phosphorylases"/>
    <property type="match status" value="1"/>
</dbReference>
<dbReference type="PROSITE" id="PS50297">
    <property type="entry name" value="ANK_REP_REGION"/>
    <property type="match status" value="3"/>
</dbReference>
<dbReference type="PANTHER" id="PTHR46082:SF11">
    <property type="entry name" value="AAA+ ATPASE DOMAIN-CONTAINING PROTEIN-RELATED"/>
    <property type="match status" value="1"/>
</dbReference>
<dbReference type="EMBL" id="KL660006">
    <property type="protein sequence ID" value="KFA68056.1"/>
    <property type="molecule type" value="Genomic_DNA"/>
</dbReference>
<dbReference type="Gene3D" id="1.25.40.20">
    <property type="entry name" value="Ankyrin repeat-containing domain"/>
    <property type="match status" value="1"/>
</dbReference>
<dbReference type="PANTHER" id="PTHR46082">
    <property type="entry name" value="ATP/GTP-BINDING PROTEIN-RELATED"/>
    <property type="match status" value="1"/>
</dbReference>
<reference evidence="4 5" key="1">
    <citation type="journal article" date="2014" name="BMC Genomics">
        <title>Comparative genome sequencing reveals chemotype-specific gene clusters in the toxigenic black mold Stachybotrys.</title>
        <authorList>
            <person name="Semeiks J."/>
            <person name="Borek D."/>
            <person name="Otwinowski Z."/>
            <person name="Grishin N.V."/>
        </authorList>
    </citation>
    <scope>NUCLEOTIDE SEQUENCE [LARGE SCALE GENOMIC DNA]</scope>
    <source>
        <strain evidence="4 5">IBT 40285</strain>
    </source>
</reference>
<dbReference type="Gene3D" id="3.40.50.300">
    <property type="entry name" value="P-loop containing nucleotide triphosphate hydrolases"/>
    <property type="match status" value="1"/>
</dbReference>
<proteinExistence type="predicted"/>
<dbReference type="SMART" id="SM00248">
    <property type="entry name" value="ANK"/>
    <property type="match status" value="8"/>
</dbReference>
<dbReference type="OrthoDB" id="1577640at2759"/>
<name>A0A084QVS1_STAC4</name>
<organism evidence="4 5">
    <name type="scientific">Stachybotrys chlorohalonatus (strain IBT 40285)</name>
    <dbReference type="NCBI Taxonomy" id="1283841"/>
    <lineage>
        <taxon>Eukaryota</taxon>
        <taxon>Fungi</taxon>
        <taxon>Dikarya</taxon>
        <taxon>Ascomycota</taxon>
        <taxon>Pezizomycotina</taxon>
        <taxon>Sordariomycetes</taxon>
        <taxon>Hypocreomycetidae</taxon>
        <taxon>Hypocreales</taxon>
        <taxon>Stachybotryaceae</taxon>
        <taxon>Stachybotrys</taxon>
    </lineage>
</organism>
<keyword evidence="1" id="KW-0677">Repeat</keyword>